<name>R2XCJ5_9ENTE</name>
<dbReference type="RefSeq" id="WP_010782385.1">
    <property type="nucleotide sequence ID" value="NZ_ASWH01000004.1"/>
</dbReference>
<dbReference type="InterPro" id="IPR001764">
    <property type="entry name" value="Glyco_hydro_3_N"/>
</dbReference>
<dbReference type="GO" id="GO:0005975">
    <property type="term" value="P:carbohydrate metabolic process"/>
    <property type="evidence" value="ECO:0007669"/>
    <property type="project" value="InterPro"/>
</dbReference>
<feature type="domain" description="Fibronectin type III-like" evidence="5">
    <location>
        <begin position="653"/>
        <end position="722"/>
    </location>
</feature>
<dbReference type="GO" id="GO:0008422">
    <property type="term" value="F:beta-glucosidase activity"/>
    <property type="evidence" value="ECO:0007669"/>
    <property type="project" value="UniProtKB-ARBA"/>
</dbReference>
<evidence type="ECO:0000256" key="2">
    <source>
        <dbReference type="ARBA" id="ARBA00022801"/>
    </source>
</evidence>
<dbReference type="Proteomes" id="UP000014160">
    <property type="component" value="Unassembled WGS sequence"/>
</dbReference>
<evidence type="ECO:0000259" key="5">
    <source>
        <dbReference type="SMART" id="SM01217"/>
    </source>
</evidence>
<reference evidence="6 8" key="1">
    <citation type="submission" date="2013-02" db="EMBL/GenBank/DDBJ databases">
        <title>The Genome Sequence of Enterococcus gilvus ATCC BAA-350.</title>
        <authorList>
            <consortium name="The Broad Institute Genome Sequencing Platform"/>
            <consortium name="The Broad Institute Genome Sequencing Center for Infectious Disease"/>
            <person name="Earl A.M."/>
            <person name="Gilmore M.S."/>
            <person name="Lebreton F."/>
            <person name="Walker B."/>
            <person name="Young S.K."/>
            <person name="Zeng Q."/>
            <person name="Gargeya S."/>
            <person name="Fitzgerald M."/>
            <person name="Haas B."/>
            <person name="Abouelleil A."/>
            <person name="Alvarado L."/>
            <person name="Arachchi H.M."/>
            <person name="Berlin A.M."/>
            <person name="Chapman S.B."/>
            <person name="Dewar J."/>
            <person name="Goldberg J."/>
            <person name="Griggs A."/>
            <person name="Gujja S."/>
            <person name="Hansen M."/>
            <person name="Howarth C."/>
            <person name="Imamovic A."/>
            <person name="Larimer J."/>
            <person name="McCowan C."/>
            <person name="Murphy C."/>
            <person name="Neiman D."/>
            <person name="Pearson M."/>
            <person name="Priest M."/>
            <person name="Roberts A."/>
            <person name="Saif S."/>
            <person name="Shea T."/>
            <person name="Sisk P."/>
            <person name="Sykes S."/>
            <person name="Wortman J."/>
            <person name="Nusbaum C."/>
            <person name="Birren B."/>
        </authorList>
    </citation>
    <scope>NUCLEOTIDE SEQUENCE [LARGE SCALE GENOMIC DNA]</scope>
    <source>
        <strain evidence="6 8">ATCC BAA-350</strain>
    </source>
</reference>
<dbReference type="Pfam" id="PF14310">
    <property type="entry name" value="Fn3-like"/>
    <property type="match status" value="1"/>
</dbReference>
<gene>
    <name evidence="7" type="ORF">I592_04105</name>
    <name evidence="6" type="ORF">UKC_04072</name>
</gene>
<dbReference type="HOGENOM" id="CLU_004542_5_1_9"/>
<dbReference type="InterPro" id="IPR019800">
    <property type="entry name" value="Glyco_hydro_3_AS"/>
</dbReference>
<comment type="similarity">
    <text evidence="1 4">Belongs to the glycosyl hydrolase 3 family.</text>
</comment>
<dbReference type="OrthoDB" id="9805821at2"/>
<comment type="caution">
    <text evidence="6">The sequence shown here is derived from an EMBL/GenBank/DDBJ whole genome shotgun (WGS) entry which is preliminary data.</text>
</comment>
<keyword evidence="9" id="KW-1185">Reference proteome</keyword>
<reference evidence="7 9" key="2">
    <citation type="submission" date="2013-03" db="EMBL/GenBank/DDBJ databases">
        <title>The Genome Sequence of Enterococcus gilvus ATCC BAA-350 (PacBio/Illumina hybrid assembly).</title>
        <authorList>
            <consortium name="The Broad Institute Genomics Platform"/>
            <consortium name="The Broad Institute Genome Sequencing Center for Infectious Disease"/>
            <person name="Earl A."/>
            <person name="Russ C."/>
            <person name="Gilmore M."/>
            <person name="Surin D."/>
            <person name="Walker B."/>
            <person name="Young S."/>
            <person name="Zeng Q."/>
            <person name="Gargeya S."/>
            <person name="Fitzgerald M."/>
            <person name="Haas B."/>
            <person name="Abouelleil A."/>
            <person name="Allen A.W."/>
            <person name="Alvarado L."/>
            <person name="Arachchi H.M."/>
            <person name="Berlin A.M."/>
            <person name="Chapman S.B."/>
            <person name="Gainer-Dewar J."/>
            <person name="Goldberg J."/>
            <person name="Griggs A."/>
            <person name="Gujja S."/>
            <person name="Hansen M."/>
            <person name="Howarth C."/>
            <person name="Imamovic A."/>
            <person name="Ireland A."/>
            <person name="Larimer J."/>
            <person name="McCowan C."/>
            <person name="Murphy C."/>
            <person name="Pearson M."/>
            <person name="Poon T.W."/>
            <person name="Priest M."/>
            <person name="Roberts A."/>
            <person name="Saif S."/>
            <person name="Shea T."/>
            <person name="Sisk P."/>
            <person name="Sykes S."/>
            <person name="Wortman J."/>
            <person name="Nusbaum C."/>
            <person name="Birren B."/>
        </authorList>
    </citation>
    <scope>NUCLEOTIDE SEQUENCE [LARGE SCALE GENOMIC DNA]</scope>
    <source>
        <strain evidence="7 9">ATCC BAA-350</strain>
    </source>
</reference>
<evidence type="ECO:0000313" key="6">
    <source>
        <dbReference type="EMBL" id="EOI52504.1"/>
    </source>
</evidence>
<dbReference type="Pfam" id="PF01915">
    <property type="entry name" value="Glyco_hydro_3_C"/>
    <property type="match status" value="1"/>
</dbReference>
<dbReference type="InterPro" id="IPR002772">
    <property type="entry name" value="Glyco_hydro_3_C"/>
</dbReference>
<dbReference type="FunFam" id="2.60.40.10:FF:000495">
    <property type="entry name" value="Periplasmic beta-glucosidase"/>
    <property type="match status" value="1"/>
</dbReference>
<dbReference type="Gene3D" id="2.60.40.10">
    <property type="entry name" value="Immunoglobulins"/>
    <property type="match status" value="1"/>
</dbReference>
<dbReference type="eggNOG" id="COG1472">
    <property type="taxonomic scope" value="Bacteria"/>
</dbReference>
<dbReference type="Gene3D" id="3.40.50.1700">
    <property type="entry name" value="Glycoside hydrolase family 3 C-terminal domain"/>
    <property type="match status" value="1"/>
</dbReference>
<dbReference type="InterPro" id="IPR036881">
    <property type="entry name" value="Glyco_hydro_3_C_sf"/>
</dbReference>
<dbReference type="InterPro" id="IPR017853">
    <property type="entry name" value="GH"/>
</dbReference>
<protein>
    <recommendedName>
        <fullName evidence="5">Fibronectin type III-like domain-containing protein</fullName>
    </recommendedName>
</protein>
<dbReference type="InterPro" id="IPR036962">
    <property type="entry name" value="Glyco_hydro_3_N_sf"/>
</dbReference>
<dbReference type="NCBIfam" id="NF011678">
    <property type="entry name" value="PRK15098.1"/>
    <property type="match status" value="1"/>
</dbReference>
<dbReference type="EMBL" id="AJDQ01000021">
    <property type="protein sequence ID" value="EOI52504.1"/>
    <property type="molecule type" value="Genomic_DNA"/>
</dbReference>
<dbReference type="SUPFAM" id="SSF51445">
    <property type="entry name" value="(Trans)glycosidases"/>
    <property type="match status" value="1"/>
</dbReference>
<evidence type="ECO:0000313" key="7">
    <source>
        <dbReference type="EMBL" id="EOW77585.1"/>
    </source>
</evidence>
<keyword evidence="4" id="KW-0326">Glycosidase</keyword>
<dbReference type="PRINTS" id="PR00133">
    <property type="entry name" value="GLHYDRLASE3"/>
</dbReference>
<evidence type="ECO:0000313" key="8">
    <source>
        <dbReference type="Proteomes" id="UP000013750"/>
    </source>
</evidence>
<dbReference type="InterPro" id="IPR026891">
    <property type="entry name" value="Fn3-like"/>
</dbReference>
<accession>R2XCJ5</accession>
<dbReference type="Proteomes" id="UP000013750">
    <property type="component" value="Unassembled WGS sequence"/>
</dbReference>
<evidence type="ECO:0000313" key="9">
    <source>
        <dbReference type="Proteomes" id="UP000014160"/>
    </source>
</evidence>
<dbReference type="EMBL" id="ASWH01000004">
    <property type="protein sequence ID" value="EOW77585.1"/>
    <property type="molecule type" value="Genomic_DNA"/>
</dbReference>
<dbReference type="SUPFAM" id="SSF52279">
    <property type="entry name" value="Beta-D-glucan exohydrolase, C-terminal domain"/>
    <property type="match status" value="1"/>
</dbReference>
<dbReference type="PROSITE" id="PS00775">
    <property type="entry name" value="GLYCOSYL_HYDROL_F3"/>
    <property type="match status" value="1"/>
</dbReference>
<dbReference type="InterPro" id="IPR013783">
    <property type="entry name" value="Ig-like_fold"/>
</dbReference>
<sequence>MDKKDLQKLFEEMTEQEKISQLLQMDGTVFKNKSIITGPESKIKLTEENINNIGSIYNVFNFEEIKNIQEQHLKNSKIPILFCSDIIHGFQTVLPIPLAYSSSWNTELIAKGMSMVAKESAATGAHVVFSPVLDVSRDPRWGRVMETRGEDAYLTSEFAKAEIEALQGDFSNENVGACIKHFAGYGAPTGGREYNTVDVTERTFREVYLPGYKAAIDAGSVMVMTSFNTIDGIPASANEWLLKDVLRNEWGFDGVVVSDYAAISELIYHGIAENELEAAKLAITASVDLDMKTDIYVNNLAEAIKKDPIYSEYVDKAVFRILNLKNFLGLFEDPYRGITADSASKVIATNENKKIAKKVADESIVLLKNKNGTLPIKMNKKIGLIGPYADEKVLNGMWAMMANSSQNESLKSIFESNYDGTIITEKGCNLTENNEFMGEFVHLFGQNTDTLMTDEQTDKAVENIKNENVDVLIIPIGEHFLQSGEAASRTQIRLENQQISLLKKLSSLGKPIVTVVFSGRPLIMNEVAAYSDAILQAWFPGSEGVKSIYDIIIGAVNPSAKLTMSFPQNEGQIPVFYNEFKTGRPLENSNHSDKFVSKYIDCSNKAFYSFGYGLSYTKFEYSNLQLSDKVITPGKTLNISIDVKNIGAVKGKEVVQLYIQDVIGSIVRPIKELKGFKKIELEPNEQKRVLFEINDKDLTFYNKENCWKVENGDFKVFVGTNSEETLSGEFMFRDC</sequence>
<evidence type="ECO:0000256" key="4">
    <source>
        <dbReference type="RuleBase" id="RU361161"/>
    </source>
</evidence>
<proteinExistence type="inferred from homology"/>
<organism evidence="6 8">
    <name type="scientific">Enterococcus gilvus ATCC BAA-350</name>
    <dbReference type="NCBI Taxonomy" id="1158614"/>
    <lineage>
        <taxon>Bacteria</taxon>
        <taxon>Bacillati</taxon>
        <taxon>Bacillota</taxon>
        <taxon>Bacilli</taxon>
        <taxon>Lactobacillales</taxon>
        <taxon>Enterococcaceae</taxon>
        <taxon>Enterococcus</taxon>
    </lineage>
</organism>
<evidence type="ECO:0000256" key="1">
    <source>
        <dbReference type="ARBA" id="ARBA00005336"/>
    </source>
</evidence>
<dbReference type="Gene3D" id="3.20.20.300">
    <property type="entry name" value="Glycoside hydrolase, family 3, N-terminal domain"/>
    <property type="match status" value="1"/>
</dbReference>
<keyword evidence="3" id="KW-0119">Carbohydrate metabolism</keyword>
<dbReference type="PANTHER" id="PTHR42715:SF10">
    <property type="entry name" value="BETA-GLUCOSIDASE"/>
    <property type="match status" value="1"/>
</dbReference>
<evidence type="ECO:0000256" key="3">
    <source>
        <dbReference type="ARBA" id="ARBA00023277"/>
    </source>
</evidence>
<dbReference type="AlphaFoldDB" id="R2XCJ5"/>
<dbReference type="PATRIC" id="fig|1158614.3.peg.4059"/>
<dbReference type="PANTHER" id="PTHR42715">
    <property type="entry name" value="BETA-GLUCOSIDASE"/>
    <property type="match status" value="1"/>
</dbReference>
<dbReference type="InterPro" id="IPR050288">
    <property type="entry name" value="Cellulose_deg_GH3"/>
</dbReference>
<dbReference type="Pfam" id="PF00933">
    <property type="entry name" value="Glyco_hydro_3"/>
    <property type="match status" value="1"/>
</dbReference>
<dbReference type="SMART" id="SM01217">
    <property type="entry name" value="Fn3_like"/>
    <property type="match status" value="1"/>
</dbReference>
<keyword evidence="2 4" id="KW-0378">Hydrolase</keyword>